<proteinExistence type="predicted"/>
<evidence type="ECO:0000313" key="2">
    <source>
        <dbReference type="Proteomes" id="UP000267821"/>
    </source>
</evidence>
<dbReference type="Proteomes" id="UP000267821">
    <property type="component" value="Unassembled WGS sequence"/>
</dbReference>
<dbReference type="AlphaFoldDB" id="A0A3N4LL18"/>
<accession>A0A3N4LL18</accession>
<keyword evidence="2" id="KW-1185">Reference proteome</keyword>
<name>A0A3N4LL18_9PEZI</name>
<evidence type="ECO:0000313" key="1">
    <source>
        <dbReference type="EMBL" id="RPB22072.1"/>
    </source>
</evidence>
<protein>
    <submittedName>
        <fullName evidence="1">Uncharacterized protein</fullName>
    </submittedName>
</protein>
<gene>
    <name evidence="1" type="ORF">L211DRAFT_361139</name>
</gene>
<dbReference type="EMBL" id="ML121555">
    <property type="protein sequence ID" value="RPB22072.1"/>
    <property type="molecule type" value="Genomic_DNA"/>
</dbReference>
<sequence>MVILPMTDQTFFWPHWKVNAVCVYIPTSIVTPQILIAVHFHCRVTREATHGMV</sequence>
<reference evidence="1 2" key="1">
    <citation type="journal article" date="2018" name="Nat. Ecol. Evol.">
        <title>Pezizomycetes genomes reveal the molecular basis of ectomycorrhizal truffle lifestyle.</title>
        <authorList>
            <person name="Murat C."/>
            <person name="Payen T."/>
            <person name="Noel B."/>
            <person name="Kuo A."/>
            <person name="Morin E."/>
            <person name="Chen J."/>
            <person name="Kohler A."/>
            <person name="Krizsan K."/>
            <person name="Balestrini R."/>
            <person name="Da Silva C."/>
            <person name="Montanini B."/>
            <person name="Hainaut M."/>
            <person name="Levati E."/>
            <person name="Barry K.W."/>
            <person name="Belfiori B."/>
            <person name="Cichocki N."/>
            <person name="Clum A."/>
            <person name="Dockter R.B."/>
            <person name="Fauchery L."/>
            <person name="Guy J."/>
            <person name="Iotti M."/>
            <person name="Le Tacon F."/>
            <person name="Lindquist E.A."/>
            <person name="Lipzen A."/>
            <person name="Malagnac F."/>
            <person name="Mello A."/>
            <person name="Molinier V."/>
            <person name="Miyauchi S."/>
            <person name="Poulain J."/>
            <person name="Riccioni C."/>
            <person name="Rubini A."/>
            <person name="Sitrit Y."/>
            <person name="Splivallo R."/>
            <person name="Traeger S."/>
            <person name="Wang M."/>
            <person name="Zifcakova L."/>
            <person name="Wipf D."/>
            <person name="Zambonelli A."/>
            <person name="Paolocci F."/>
            <person name="Nowrousian M."/>
            <person name="Ottonello S."/>
            <person name="Baldrian P."/>
            <person name="Spatafora J.W."/>
            <person name="Henrissat B."/>
            <person name="Nagy L.G."/>
            <person name="Aury J.M."/>
            <person name="Wincker P."/>
            <person name="Grigoriev I.V."/>
            <person name="Bonfante P."/>
            <person name="Martin F.M."/>
        </authorList>
    </citation>
    <scope>NUCLEOTIDE SEQUENCE [LARGE SCALE GENOMIC DNA]</scope>
    <source>
        <strain evidence="1 2">ATCC MYA-4762</strain>
    </source>
</reference>
<dbReference type="InParanoid" id="A0A3N4LL18"/>
<organism evidence="1 2">
    <name type="scientific">Terfezia boudieri ATCC MYA-4762</name>
    <dbReference type="NCBI Taxonomy" id="1051890"/>
    <lineage>
        <taxon>Eukaryota</taxon>
        <taxon>Fungi</taxon>
        <taxon>Dikarya</taxon>
        <taxon>Ascomycota</taxon>
        <taxon>Pezizomycotina</taxon>
        <taxon>Pezizomycetes</taxon>
        <taxon>Pezizales</taxon>
        <taxon>Pezizaceae</taxon>
        <taxon>Terfezia</taxon>
    </lineage>
</organism>